<name>A0A9D4IGM6_DREPO</name>
<dbReference type="Proteomes" id="UP000828390">
    <property type="component" value="Unassembled WGS sequence"/>
</dbReference>
<proteinExistence type="predicted"/>
<sequence>MGLVTATKPITLHPGESRTVTGFYRKQGLATEAVTETVEDIPCHSAIVCPRVVSIDNPGKTAKIPVRICNVTARPIKIKAKQTLCQLNEVEVLREAPICQPLSANINHMDASETENKRQYENRKEKYGIDLDDSELTTDQKTEVYNLFEKWQSIFPTSDLDLGHTKAVTHKINLINEEPFKEASEGYVKRRSHRRIKFPLVFKLCHRKKKRRQHSLLYRLSSSE</sequence>
<comment type="caution">
    <text evidence="1">The sequence shown here is derived from an EMBL/GenBank/DDBJ whole genome shotgun (WGS) entry which is preliminary data.</text>
</comment>
<gene>
    <name evidence="1" type="ORF">DPMN_176117</name>
</gene>
<reference evidence="1" key="1">
    <citation type="journal article" date="2019" name="bioRxiv">
        <title>The Genome of the Zebra Mussel, Dreissena polymorpha: A Resource for Invasive Species Research.</title>
        <authorList>
            <person name="McCartney M.A."/>
            <person name="Auch B."/>
            <person name="Kono T."/>
            <person name="Mallez S."/>
            <person name="Zhang Y."/>
            <person name="Obille A."/>
            <person name="Becker A."/>
            <person name="Abrahante J.E."/>
            <person name="Garbe J."/>
            <person name="Badalamenti J.P."/>
            <person name="Herman A."/>
            <person name="Mangelson H."/>
            <person name="Liachko I."/>
            <person name="Sullivan S."/>
            <person name="Sone E.D."/>
            <person name="Koren S."/>
            <person name="Silverstein K.A.T."/>
            <person name="Beckman K.B."/>
            <person name="Gohl D.M."/>
        </authorList>
    </citation>
    <scope>NUCLEOTIDE SEQUENCE</scope>
    <source>
        <strain evidence="1">Duluth1</strain>
        <tissue evidence="1">Whole animal</tissue>
    </source>
</reference>
<dbReference type="AlphaFoldDB" id="A0A9D4IGM6"/>
<evidence type="ECO:0000313" key="1">
    <source>
        <dbReference type="EMBL" id="KAH3774726.1"/>
    </source>
</evidence>
<dbReference type="EMBL" id="JAIWYP010000009">
    <property type="protein sequence ID" value="KAH3774726.1"/>
    <property type="molecule type" value="Genomic_DNA"/>
</dbReference>
<organism evidence="1 2">
    <name type="scientific">Dreissena polymorpha</name>
    <name type="common">Zebra mussel</name>
    <name type="synonym">Mytilus polymorpha</name>
    <dbReference type="NCBI Taxonomy" id="45954"/>
    <lineage>
        <taxon>Eukaryota</taxon>
        <taxon>Metazoa</taxon>
        <taxon>Spiralia</taxon>
        <taxon>Lophotrochozoa</taxon>
        <taxon>Mollusca</taxon>
        <taxon>Bivalvia</taxon>
        <taxon>Autobranchia</taxon>
        <taxon>Heteroconchia</taxon>
        <taxon>Euheterodonta</taxon>
        <taxon>Imparidentia</taxon>
        <taxon>Neoheterodontei</taxon>
        <taxon>Myida</taxon>
        <taxon>Dreissenoidea</taxon>
        <taxon>Dreissenidae</taxon>
        <taxon>Dreissena</taxon>
    </lineage>
</organism>
<protein>
    <submittedName>
        <fullName evidence="1">Uncharacterized protein</fullName>
    </submittedName>
</protein>
<accession>A0A9D4IGM6</accession>
<reference evidence="1" key="2">
    <citation type="submission" date="2020-11" db="EMBL/GenBank/DDBJ databases">
        <authorList>
            <person name="McCartney M.A."/>
            <person name="Auch B."/>
            <person name="Kono T."/>
            <person name="Mallez S."/>
            <person name="Becker A."/>
            <person name="Gohl D.M."/>
            <person name="Silverstein K.A.T."/>
            <person name="Koren S."/>
            <person name="Bechman K.B."/>
            <person name="Herman A."/>
            <person name="Abrahante J.E."/>
            <person name="Garbe J."/>
        </authorList>
    </citation>
    <scope>NUCLEOTIDE SEQUENCE</scope>
    <source>
        <strain evidence="1">Duluth1</strain>
        <tissue evidence="1">Whole animal</tissue>
    </source>
</reference>
<keyword evidence="2" id="KW-1185">Reference proteome</keyword>
<evidence type="ECO:0000313" key="2">
    <source>
        <dbReference type="Proteomes" id="UP000828390"/>
    </source>
</evidence>